<sequence length="116" mass="13415">MPQDMPPVGGYGPVQYKRNLPARGFRPAFYLLGTAVVMTLGFYKFGQGVREHNELAREKMWSRIHLIPALTAEEDRDQVRRYLADRAREKELLGTETQVYNSNRFVRPTFAVTPEK</sequence>
<dbReference type="OrthoDB" id="3308at2759"/>
<name>A0A9P4QP59_9PLEO</name>
<keyword evidence="4 11" id="KW-0679">Respiratory chain</keyword>
<comment type="subcellular location">
    <subcellularLocation>
        <location evidence="1 11">Mitochondrion inner membrane</location>
        <topology evidence="1 11">Single-pass membrane protein</topology>
        <orientation evidence="1 11">Matrix side</orientation>
    </subcellularLocation>
</comment>
<keyword evidence="8 11" id="KW-1133">Transmembrane helix</keyword>
<evidence type="ECO:0000256" key="8">
    <source>
        <dbReference type="ARBA" id="ARBA00022989"/>
    </source>
</evidence>
<dbReference type="EMBL" id="ML996203">
    <property type="protein sequence ID" value="KAF2731087.1"/>
    <property type="molecule type" value="Genomic_DNA"/>
</dbReference>
<proteinExistence type="inferred from homology"/>
<keyword evidence="10 11" id="KW-0472">Membrane</keyword>
<dbReference type="PANTHER" id="PTHR12966:SF0">
    <property type="entry name" value="NADH DEHYDROGENASE [UBIQUINONE] 1 ALPHA SUBCOMPLEX SUBUNIT 13"/>
    <property type="match status" value="1"/>
</dbReference>
<keyword evidence="13" id="KW-1185">Reference proteome</keyword>
<dbReference type="InterPro" id="IPR009346">
    <property type="entry name" value="GRIM-19"/>
</dbReference>
<evidence type="ECO:0000256" key="7">
    <source>
        <dbReference type="ARBA" id="ARBA00022982"/>
    </source>
</evidence>
<comment type="caution">
    <text evidence="12">The sequence shown here is derived from an EMBL/GenBank/DDBJ whole genome shotgun (WGS) entry which is preliminary data.</text>
</comment>
<keyword evidence="9 11" id="KW-0496">Mitochondrion</keyword>
<protein>
    <recommendedName>
        <fullName evidence="11">NADH dehydrogenase [ubiquinone] 1 alpha subcomplex subunit 13</fullName>
    </recommendedName>
</protein>
<keyword evidence="3 11" id="KW-0813">Transport</keyword>
<keyword evidence="5 11" id="KW-0812">Transmembrane</keyword>
<dbReference type="PANTHER" id="PTHR12966">
    <property type="entry name" value="NADH DEHYDROGENASE UBIQUINONE 1 ALPHA SUBCOMPLEX SUBUNIT 13"/>
    <property type="match status" value="1"/>
</dbReference>
<keyword evidence="6 11" id="KW-0999">Mitochondrion inner membrane</keyword>
<feature type="transmembrane region" description="Helical" evidence="11">
    <location>
        <begin position="28"/>
        <end position="45"/>
    </location>
</feature>
<reference evidence="12" key="1">
    <citation type="journal article" date="2020" name="Stud. Mycol.">
        <title>101 Dothideomycetes genomes: a test case for predicting lifestyles and emergence of pathogens.</title>
        <authorList>
            <person name="Haridas S."/>
            <person name="Albert R."/>
            <person name="Binder M."/>
            <person name="Bloem J."/>
            <person name="Labutti K."/>
            <person name="Salamov A."/>
            <person name="Andreopoulos B."/>
            <person name="Baker S."/>
            <person name="Barry K."/>
            <person name="Bills G."/>
            <person name="Bluhm B."/>
            <person name="Cannon C."/>
            <person name="Castanera R."/>
            <person name="Culley D."/>
            <person name="Daum C."/>
            <person name="Ezra D."/>
            <person name="Gonzalez J."/>
            <person name="Henrissat B."/>
            <person name="Kuo A."/>
            <person name="Liang C."/>
            <person name="Lipzen A."/>
            <person name="Lutzoni F."/>
            <person name="Magnuson J."/>
            <person name="Mondo S."/>
            <person name="Nolan M."/>
            <person name="Ohm R."/>
            <person name="Pangilinan J."/>
            <person name="Park H.-J."/>
            <person name="Ramirez L."/>
            <person name="Alfaro M."/>
            <person name="Sun H."/>
            <person name="Tritt A."/>
            <person name="Yoshinaga Y."/>
            <person name="Zwiers L.-H."/>
            <person name="Turgeon B."/>
            <person name="Goodwin S."/>
            <person name="Spatafora J."/>
            <person name="Crous P."/>
            <person name="Grigoriev I."/>
        </authorList>
    </citation>
    <scope>NUCLEOTIDE SEQUENCE</scope>
    <source>
        <strain evidence="12">CBS 125425</strain>
    </source>
</reference>
<evidence type="ECO:0000256" key="2">
    <source>
        <dbReference type="ARBA" id="ARBA00007312"/>
    </source>
</evidence>
<organism evidence="12 13">
    <name type="scientific">Polyplosphaeria fusca</name>
    <dbReference type="NCBI Taxonomy" id="682080"/>
    <lineage>
        <taxon>Eukaryota</taxon>
        <taxon>Fungi</taxon>
        <taxon>Dikarya</taxon>
        <taxon>Ascomycota</taxon>
        <taxon>Pezizomycotina</taxon>
        <taxon>Dothideomycetes</taxon>
        <taxon>Pleosporomycetidae</taxon>
        <taxon>Pleosporales</taxon>
        <taxon>Tetraplosphaeriaceae</taxon>
        <taxon>Polyplosphaeria</taxon>
    </lineage>
</organism>
<keyword evidence="7 11" id="KW-0249">Electron transport</keyword>
<dbReference type="GO" id="GO:0045271">
    <property type="term" value="C:respiratory chain complex I"/>
    <property type="evidence" value="ECO:0007669"/>
    <property type="project" value="UniProtKB-UniRule"/>
</dbReference>
<dbReference type="Proteomes" id="UP000799444">
    <property type="component" value="Unassembled WGS sequence"/>
</dbReference>
<evidence type="ECO:0000256" key="6">
    <source>
        <dbReference type="ARBA" id="ARBA00022792"/>
    </source>
</evidence>
<evidence type="ECO:0000256" key="10">
    <source>
        <dbReference type="ARBA" id="ARBA00023136"/>
    </source>
</evidence>
<comment type="function">
    <text evidence="11">Complex I functions in the transfer of electrons from NADH to the respiratory chain. Accessory subunit of the mitochondrial membrane respiratory chain NADH dehydrogenase (Complex I), that is believed not to be involved in catalysis.</text>
</comment>
<evidence type="ECO:0000256" key="5">
    <source>
        <dbReference type="ARBA" id="ARBA00022692"/>
    </source>
</evidence>
<dbReference type="AlphaFoldDB" id="A0A9P4QP59"/>
<evidence type="ECO:0000313" key="12">
    <source>
        <dbReference type="EMBL" id="KAF2731087.1"/>
    </source>
</evidence>
<accession>A0A9P4QP59</accession>
<evidence type="ECO:0000256" key="3">
    <source>
        <dbReference type="ARBA" id="ARBA00022448"/>
    </source>
</evidence>
<evidence type="ECO:0000256" key="9">
    <source>
        <dbReference type="ARBA" id="ARBA00023128"/>
    </source>
</evidence>
<evidence type="ECO:0000313" key="13">
    <source>
        <dbReference type="Proteomes" id="UP000799444"/>
    </source>
</evidence>
<evidence type="ECO:0000256" key="4">
    <source>
        <dbReference type="ARBA" id="ARBA00022660"/>
    </source>
</evidence>
<dbReference type="GO" id="GO:0005743">
    <property type="term" value="C:mitochondrial inner membrane"/>
    <property type="evidence" value="ECO:0007669"/>
    <property type="project" value="UniProtKB-SubCell"/>
</dbReference>
<gene>
    <name evidence="12" type="ORF">EJ04DRAFT_499371</name>
</gene>
<evidence type="ECO:0000256" key="1">
    <source>
        <dbReference type="ARBA" id="ARBA00004298"/>
    </source>
</evidence>
<evidence type="ECO:0000256" key="11">
    <source>
        <dbReference type="RuleBase" id="RU368034"/>
    </source>
</evidence>
<comment type="similarity">
    <text evidence="2 11">Belongs to the complex I NDUFA13 subunit family.</text>
</comment>
<dbReference type="Pfam" id="PF06212">
    <property type="entry name" value="GRIM-19"/>
    <property type="match status" value="1"/>
</dbReference>